<reference evidence="2" key="1">
    <citation type="submission" date="2021-06" db="EMBL/GenBank/DDBJ databases">
        <authorList>
            <person name="Kallberg Y."/>
            <person name="Tangrot J."/>
            <person name="Rosling A."/>
        </authorList>
    </citation>
    <scope>NUCLEOTIDE SEQUENCE</scope>
    <source>
        <strain evidence="2">BR232B</strain>
    </source>
</reference>
<feature type="region of interest" description="Disordered" evidence="1">
    <location>
        <begin position="101"/>
        <end position="124"/>
    </location>
</feature>
<protein>
    <submittedName>
        <fullName evidence="2">10360_t:CDS:1</fullName>
    </submittedName>
</protein>
<feature type="region of interest" description="Disordered" evidence="1">
    <location>
        <begin position="1"/>
        <end position="83"/>
    </location>
</feature>
<accession>A0A9N9EKY2</accession>
<name>A0A9N9EKY2_9GLOM</name>
<comment type="caution">
    <text evidence="2">The sequence shown here is derived from an EMBL/GenBank/DDBJ whole genome shotgun (WGS) entry which is preliminary data.</text>
</comment>
<sequence length="193" mass="22007">KYQQHLNRRNPCRPKNLTQTQGVLLRRAPVIQNSAENPTPTQNIPPAEYPIQTQNQAPEGDLISFDENPPTHQPTQPREASAPAVDLLIDLTIDELIKRLSKPSDDVEHRSSASSEYDTAEEEPDIYFEKIKDPYINRKSEAENLNESEVCNYYAFVPEGYYAESEALGFFESIEEKIADVYRRELLLKGGLK</sequence>
<evidence type="ECO:0000313" key="3">
    <source>
        <dbReference type="Proteomes" id="UP000789739"/>
    </source>
</evidence>
<dbReference type="AlphaFoldDB" id="A0A9N9EKY2"/>
<organism evidence="2 3">
    <name type="scientific">Paraglomus brasilianum</name>
    <dbReference type="NCBI Taxonomy" id="144538"/>
    <lineage>
        <taxon>Eukaryota</taxon>
        <taxon>Fungi</taxon>
        <taxon>Fungi incertae sedis</taxon>
        <taxon>Mucoromycota</taxon>
        <taxon>Glomeromycotina</taxon>
        <taxon>Glomeromycetes</taxon>
        <taxon>Paraglomerales</taxon>
        <taxon>Paraglomeraceae</taxon>
        <taxon>Paraglomus</taxon>
    </lineage>
</organism>
<gene>
    <name evidence="2" type="ORF">PBRASI_LOCUS11545</name>
</gene>
<feature type="non-terminal residue" evidence="2">
    <location>
        <position position="193"/>
    </location>
</feature>
<dbReference type="Proteomes" id="UP000789739">
    <property type="component" value="Unassembled WGS sequence"/>
</dbReference>
<feature type="non-terminal residue" evidence="2">
    <location>
        <position position="1"/>
    </location>
</feature>
<feature type="compositionally biased region" description="Basic residues" evidence="1">
    <location>
        <begin position="1"/>
        <end position="12"/>
    </location>
</feature>
<feature type="compositionally biased region" description="Polar residues" evidence="1">
    <location>
        <begin position="31"/>
        <end position="44"/>
    </location>
</feature>
<evidence type="ECO:0000313" key="2">
    <source>
        <dbReference type="EMBL" id="CAG8675884.1"/>
    </source>
</evidence>
<proteinExistence type="predicted"/>
<evidence type="ECO:0000256" key="1">
    <source>
        <dbReference type="SAM" id="MobiDB-lite"/>
    </source>
</evidence>
<dbReference type="EMBL" id="CAJVPI010005832">
    <property type="protein sequence ID" value="CAG8675884.1"/>
    <property type="molecule type" value="Genomic_DNA"/>
</dbReference>
<feature type="compositionally biased region" description="Basic and acidic residues" evidence="1">
    <location>
        <begin position="101"/>
        <end position="111"/>
    </location>
</feature>
<keyword evidence="3" id="KW-1185">Reference proteome</keyword>